<comment type="caution">
    <text evidence="3">The sequence shown here is derived from an EMBL/GenBank/DDBJ whole genome shotgun (WGS) entry which is preliminary data.</text>
</comment>
<dbReference type="EMBL" id="LNQE01001496">
    <property type="protein sequence ID" value="KUG16473.1"/>
    <property type="molecule type" value="Genomic_DNA"/>
</dbReference>
<keyword evidence="2" id="KW-0812">Transmembrane</keyword>
<sequence>MIRAFLILILAVSTAQATVWGQGVSGELHWKEQLTLEDYTLTLADFSLEEKLMVLVELQEDERPIARRALHAGEWFVINDSLRISALKIVEGADKDEPYAIVRMQLPSAPEISLILSFDKDIYRGGEDIKILLSVENRGAVDAEDLKITVDSSPPIFSRRFNISSLQAGSAWDEQKKTAQTDPIRIDLVAPYLLEAGDLQVRVRAQYTDPDGNSHQSWGGGKAHISGPLRLYKRVEETQELSESYYVIDSLSNYGNRTFSVDLSDSTGKEFHSNDTLQWKIVLEPGQTKTVSYCIKPIEPAMGISLPDAIASFRTGERIYTIHSNRPVIDVTGPLIDAKRSISPKRVKAGEEVMISLELENRGNRKAVLTMAEMVPQGAELISGELNESFMLSPGEKAARKIRLRVMDPDGISIPSSMVRYRDVRGNDYSTRTSALRVTVQEEEVSSPSDTSRNDTGGSGMSKVSDLGDGQADYPSPDRENRDDERLIPGSIDHKVIESGSGLGQRLSILLILIILLLSVALGRYL</sequence>
<keyword evidence="2" id="KW-1133">Transmembrane helix</keyword>
<feature type="compositionally biased region" description="Basic and acidic residues" evidence="1">
    <location>
        <begin position="476"/>
        <end position="486"/>
    </location>
</feature>
<feature type="transmembrane region" description="Helical" evidence="2">
    <location>
        <begin position="507"/>
        <end position="525"/>
    </location>
</feature>
<reference evidence="3" key="1">
    <citation type="journal article" date="2015" name="Proc. Natl. Acad. Sci. U.S.A.">
        <title>Networks of energetic and metabolic interactions define dynamics in microbial communities.</title>
        <authorList>
            <person name="Embree M."/>
            <person name="Liu J.K."/>
            <person name="Al-Bassam M.M."/>
            <person name="Zengler K."/>
        </authorList>
    </citation>
    <scope>NUCLEOTIDE SEQUENCE</scope>
</reference>
<feature type="region of interest" description="Disordered" evidence="1">
    <location>
        <begin position="439"/>
        <end position="486"/>
    </location>
</feature>
<evidence type="ECO:0000256" key="1">
    <source>
        <dbReference type="SAM" id="MobiDB-lite"/>
    </source>
</evidence>
<evidence type="ECO:0000256" key="2">
    <source>
        <dbReference type="SAM" id="Phobius"/>
    </source>
</evidence>
<dbReference type="AlphaFoldDB" id="A0A0W8F6H8"/>
<gene>
    <name evidence="3" type="ORF">ASZ90_013869</name>
</gene>
<name>A0A0W8F6H8_9ZZZZ</name>
<proteinExistence type="predicted"/>
<keyword evidence="2" id="KW-0472">Membrane</keyword>
<feature type="compositionally biased region" description="Polar residues" evidence="1">
    <location>
        <begin position="446"/>
        <end position="456"/>
    </location>
</feature>
<protein>
    <recommendedName>
        <fullName evidence="4">DUF11 domain-containing protein</fullName>
    </recommendedName>
</protein>
<accession>A0A0W8F6H8</accession>
<evidence type="ECO:0000313" key="3">
    <source>
        <dbReference type="EMBL" id="KUG16473.1"/>
    </source>
</evidence>
<organism evidence="3">
    <name type="scientific">hydrocarbon metagenome</name>
    <dbReference type="NCBI Taxonomy" id="938273"/>
    <lineage>
        <taxon>unclassified sequences</taxon>
        <taxon>metagenomes</taxon>
        <taxon>ecological metagenomes</taxon>
    </lineage>
</organism>
<evidence type="ECO:0008006" key="4">
    <source>
        <dbReference type="Google" id="ProtNLM"/>
    </source>
</evidence>